<evidence type="ECO:0000256" key="1">
    <source>
        <dbReference type="SAM" id="MobiDB-lite"/>
    </source>
</evidence>
<accession>A0A2R6NW24</accession>
<feature type="compositionally biased region" description="Low complexity" evidence="1">
    <location>
        <begin position="429"/>
        <end position="457"/>
    </location>
</feature>
<comment type="caution">
    <text evidence="2">The sequence shown here is derived from an EMBL/GenBank/DDBJ whole genome shotgun (WGS) entry which is preliminary data.</text>
</comment>
<evidence type="ECO:0000313" key="2">
    <source>
        <dbReference type="EMBL" id="PSR77973.1"/>
    </source>
</evidence>
<sequence length="487" mass="53039">MPLASSGLRALPGRQASQVLGNTGRSIHIPAFIPRPTAKPSGSATQTFFKQTRTFLTRFVAHLTTPGTFATSANIPQGARSIYAGPGRARTIQQGLSFPVRYVLSRPMSAPYLPRPPAAVPRSTVQVGLNTARNFSTARPIFQNIADNVPIAGRALWEADWDIKVQQERALIRPQKYSQNKENKRASKEKAQPIRSAPTKPATEETTRAELDHYFPVTASEVTTCLLIPLAPTPTSRLPLPVTPSVYTSSHPLLPFSYLSSIHDDHGTHALRVSSMFARLDTARVFEEPGVSCSAYGDPTGLCTILEVKFVGWSEARVRSVLGECGTGWCVLEEMRENDSGTDSDAMDDVLSEISFETNPYDSHFATPAHTEEMDPSASFVMPTLDFSASFPIEAGSWSRVPSPSSALADLEFHNAWSSMQRSPDTDSDALSDTSLSDFDSPAWSGSLSSRRSSTGSDGWVGLGFSSTFSGRMRSDSDSEEPREFMF</sequence>
<feature type="compositionally biased region" description="Basic and acidic residues" evidence="1">
    <location>
        <begin position="473"/>
        <end position="487"/>
    </location>
</feature>
<reference evidence="2 3" key="1">
    <citation type="submission" date="2018-02" db="EMBL/GenBank/DDBJ databases">
        <title>Genome sequence of the basidiomycete white-rot fungus Phlebia centrifuga.</title>
        <authorList>
            <person name="Granchi Z."/>
            <person name="Peng M."/>
            <person name="de Vries R.P."/>
            <person name="Hilden K."/>
            <person name="Makela M.R."/>
            <person name="Grigoriev I."/>
            <person name="Riley R."/>
        </authorList>
    </citation>
    <scope>NUCLEOTIDE SEQUENCE [LARGE SCALE GENOMIC DNA]</scope>
    <source>
        <strain evidence="2 3">FBCC195</strain>
    </source>
</reference>
<name>A0A2R6NW24_9APHY</name>
<dbReference type="OrthoDB" id="2585251at2759"/>
<evidence type="ECO:0000313" key="3">
    <source>
        <dbReference type="Proteomes" id="UP000186601"/>
    </source>
</evidence>
<dbReference type="STRING" id="98765.A0A2R6NW24"/>
<dbReference type="AlphaFoldDB" id="A0A2R6NW24"/>
<keyword evidence="3" id="KW-1185">Reference proteome</keyword>
<feature type="region of interest" description="Disordered" evidence="1">
    <location>
        <begin position="174"/>
        <end position="206"/>
    </location>
</feature>
<feature type="compositionally biased region" description="Basic and acidic residues" evidence="1">
    <location>
        <begin position="179"/>
        <end position="192"/>
    </location>
</feature>
<feature type="region of interest" description="Disordered" evidence="1">
    <location>
        <begin position="419"/>
        <end position="487"/>
    </location>
</feature>
<gene>
    <name evidence="2" type="ORF">PHLCEN_2v7631</name>
</gene>
<dbReference type="Proteomes" id="UP000186601">
    <property type="component" value="Unassembled WGS sequence"/>
</dbReference>
<dbReference type="EMBL" id="MLYV02000765">
    <property type="protein sequence ID" value="PSR77973.1"/>
    <property type="molecule type" value="Genomic_DNA"/>
</dbReference>
<organism evidence="2 3">
    <name type="scientific">Hermanssonia centrifuga</name>
    <dbReference type="NCBI Taxonomy" id="98765"/>
    <lineage>
        <taxon>Eukaryota</taxon>
        <taxon>Fungi</taxon>
        <taxon>Dikarya</taxon>
        <taxon>Basidiomycota</taxon>
        <taxon>Agaricomycotina</taxon>
        <taxon>Agaricomycetes</taxon>
        <taxon>Polyporales</taxon>
        <taxon>Meruliaceae</taxon>
        <taxon>Hermanssonia</taxon>
    </lineage>
</organism>
<protein>
    <submittedName>
        <fullName evidence="2">Uncharacterized protein</fullName>
    </submittedName>
</protein>
<proteinExistence type="predicted"/>